<gene>
    <name evidence="1" type="ORF">BST12_03500</name>
</gene>
<accession>A0A1X0A5K4</accession>
<dbReference type="Proteomes" id="UP000192284">
    <property type="component" value="Unassembled WGS sequence"/>
</dbReference>
<sequence length="64" mass="7002">MDTASELEPSTALRLLRLLKVDGESVTRQQSAISGWLLDHTPTAALRCSLRANGYGLLLPRLPK</sequence>
<comment type="caution">
    <text evidence="1">The sequence shown here is derived from an EMBL/GenBank/DDBJ whole genome shotgun (WGS) entry which is preliminary data.</text>
</comment>
<evidence type="ECO:0000313" key="2">
    <source>
        <dbReference type="Proteomes" id="UP000192284"/>
    </source>
</evidence>
<evidence type="ECO:0000313" key="1">
    <source>
        <dbReference type="EMBL" id="ORA25359.1"/>
    </source>
</evidence>
<dbReference type="OrthoDB" id="4735296at2"/>
<name>A0A1X0A5K4_MYCAN</name>
<dbReference type="EMBL" id="MVHE01000003">
    <property type="protein sequence ID" value="ORA25359.1"/>
    <property type="molecule type" value="Genomic_DNA"/>
</dbReference>
<proteinExistence type="predicted"/>
<reference evidence="1 2" key="1">
    <citation type="submission" date="2017-02" db="EMBL/GenBank/DDBJ databases">
        <title>The new phylogeny of genus Mycobacterium.</title>
        <authorList>
            <person name="Tortoli E."/>
            <person name="Trovato A."/>
            <person name="Cirillo D.M."/>
        </authorList>
    </citation>
    <scope>NUCLEOTIDE SEQUENCE [LARGE SCALE GENOMIC DNA]</scope>
    <source>
        <strain evidence="1 2">DSM 45057</strain>
    </source>
</reference>
<organism evidence="1 2">
    <name type="scientific">Mycobacterium angelicum</name>
    <dbReference type="NCBI Taxonomy" id="470074"/>
    <lineage>
        <taxon>Bacteria</taxon>
        <taxon>Bacillati</taxon>
        <taxon>Actinomycetota</taxon>
        <taxon>Actinomycetes</taxon>
        <taxon>Mycobacteriales</taxon>
        <taxon>Mycobacteriaceae</taxon>
        <taxon>Mycobacterium</taxon>
    </lineage>
</organism>
<evidence type="ECO:0008006" key="3">
    <source>
        <dbReference type="Google" id="ProtNLM"/>
    </source>
</evidence>
<keyword evidence="2" id="KW-1185">Reference proteome</keyword>
<protein>
    <recommendedName>
        <fullName evidence="3">OmpR/PhoB-type domain-containing protein</fullName>
    </recommendedName>
</protein>
<dbReference type="RefSeq" id="WP_083111617.1">
    <property type="nucleotide sequence ID" value="NZ_JACKTS010000031.1"/>
</dbReference>
<dbReference type="AlphaFoldDB" id="A0A1X0A5K4"/>